<sequence length="139" mass="15897">MLGKLEAAFQTKMEAMSTDITQVSFQVDDLEEERDILQVQITNFSTTMESHTLPIHRHRVGLDNRSRRNNLRIKSLPEDQGENVASTLAELFNYILGEASDNQILLDRAHRLLRPRGSAVEAPRDVICHVHYFAIRIIS</sequence>
<evidence type="ECO:0000313" key="3">
    <source>
        <dbReference type="Proteomes" id="UP001295444"/>
    </source>
</evidence>
<reference evidence="2" key="1">
    <citation type="submission" date="2022-03" db="EMBL/GenBank/DDBJ databases">
        <authorList>
            <person name="Alioto T."/>
            <person name="Alioto T."/>
            <person name="Gomez Garrido J."/>
        </authorList>
    </citation>
    <scope>NUCLEOTIDE SEQUENCE</scope>
</reference>
<proteinExistence type="predicted"/>
<dbReference type="Proteomes" id="UP001295444">
    <property type="component" value="Chromosome 04"/>
</dbReference>
<gene>
    <name evidence="2" type="ORF">PECUL_23A025772</name>
</gene>
<dbReference type="AlphaFoldDB" id="A0AAD1RXM2"/>
<evidence type="ECO:0000313" key="2">
    <source>
        <dbReference type="EMBL" id="CAH2283583.1"/>
    </source>
</evidence>
<feature type="coiled-coil region" evidence="1">
    <location>
        <begin position="13"/>
        <end position="47"/>
    </location>
</feature>
<dbReference type="EMBL" id="OW240915">
    <property type="protein sequence ID" value="CAH2283583.1"/>
    <property type="molecule type" value="Genomic_DNA"/>
</dbReference>
<evidence type="ECO:0000256" key="1">
    <source>
        <dbReference type="SAM" id="Coils"/>
    </source>
</evidence>
<dbReference type="Gene3D" id="3.30.70.1820">
    <property type="entry name" value="L1 transposable element, RRM domain"/>
    <property type="match status" value="1"/>
</dbReference>
<organism evidence="2 3">
    <name type="scientific">Pelobates cultripes</name>
    <name type="common">Western spadefoot toad</name>
    <dbReference type="NCBI Taxonomy" id="61616"/>
    <lineage>
        <taxon>Eukaryota</taxon>
        <taxon>Metazoa</taxon>
        <taxon>Chordata</taxon>
        <taxon>Craniata</taxon>
        <taxon>Vertebrata</taxon>
        <taxon>Euteleostomi</taxon>
        <taxon>Amphibia</taxon>
        <taxon>Batrachia</taxon>
        <taxon>Anura</taxon>
        <taxon>Pelobatoidea</taxon>
        <taxon>Pelobatidae</taxon>
        <taxon>Pelobates</taxon>
    </lineage>
</organism>
<keyword evidence="1" id="KW-0175">Coiled coil</keyword>
<name>A0AAD1RXM2_PELCU</name>
<accession>A0AAD1RXM2</accession>
<keyword evidence="3" id="KW-1185">Reference proteome</keyword>
<protein>
    <submittedName>
        <fullName evidence="2">Uncharacterized protein</fullName>
    </submittedName>
</protein>